<accession>A0AAD9LL88</accession>
<proteinExistence type="predicted"/>
<dbReference type="EMBL" id="JAHBMH010000007">
    <property type="protein sequence ID" value="KAK1939474.1"/>
    <property type="molecule type" value="Genomic_DNA"/>
</dbReference>
<comment type="caution">
    <text evidence="2">The sequence shown here is derived from an EMBL/GenBank/DDBJ whole genome shotgun (WGS) entry which is preliminary data.</text>
</comment>
<dbReference type="AlphaFoldDB" id="A0AAD9LL88"/>
<reference evidence="2" key="1">
    <citation type="journal article" date="2014" name="Nucleic Acids Res.">
        <title>The evolutionary dynamics of variant antigen genes in Babesia reveal a history of genomic innovation underlying host-parasite interaction.</title>
        <authorList>
            <person name="Jackson A.P."/>
            <person name="Otto T.D."/>
            <person name="Darby A."/>
            <person name="Ramaprasad A."/>
            <person name="Xia D."/>
            <person name="Echaide I.E."/>
            <person name="Farber M."/>
            <person name="Gahlot S."/>
            <person name="Gamble J."/>
            <person name="Gupta D."/>
            <person name="Gupta Y."/>
            <person name="Jackson L."/>
            <person name="Malandrin L."/>
            <person name="Malas T.B."/>
            <person name="Moussa E."/>
            <person name="Nair M."/>
            <person name="Reid A.J."/>
            <person name="Sanders M."/>
            <person name="Sharma J."/>
            <person name="Tracey A."/>
            <person name="Quail M.A."/>
            <person name="Weir W."/>
            <person name="Wastling J.M."/>
            <person name="Hall N."/>
            <person name="Willadsen P."/>
            <person name="Lingelbach K."/>
            <person name="Shiels B."/>
            <person name="Tait A."/>
            <person name="Berriman M."/>
            <person name="Allred D.R."/>
            <person name="Pain A."/>
        </authorList>
    </citation>
    <scope>NUCLEOTIDE SEQUENCE</scope>
    <source>
        <strain evidence="2">1802A</strain>
    </source>
</reference>
<feature type="compositionally biased region" description="Polar residues" evidence="1">
    <location>
        <begin position="225"/>
        <end position="239"/>
    </location>
</feature>
<evidence type="ECO:0000313" key="2">
    <source>
        <dbReference type="EMBL" id="KAK1939474.1"/>
    </source>
</evidence>
<evidence type="ECO:0000313" key="3">
    <source>
        <dbReference type="Proteomes" id="UP001195914"/>
    </source>
</evidence>
<organism evidence="2 3">
    <name type="scientific">Babesia divergens</name>
    <dbReference type="NCBI Taxonomy" id="32595"/>
    <lineage>
        <taxon>Eukaryota</taxon>
        <taxon>Sar</taxon>
        <taxon>Alveolata</taxon>
        <taxon>Apicomplexa</taxon>
        <taxon>Aconoidasida</taxon>
        <taxon>Piroplasmida</taxon>
        <taxon>Babesiidae</taxon>
        <taxon>Babesia</taxon>
    </lineage>
</organism>
<sequence length="388" mass="42665">MASLRNEIRILLTGPENRFFIAYKPQGWFLTTPFDGRRNEGVLAPVLAAKLGVSASAITFPSKLTVQERGLVIGCTDASMHQTLSRILRSGLCTKTYQCIIHANSATNPQAVGGSAFKHAYRCFDHRTDVSSGVVRFDLLVHEKAESLKKLSAISSKELRSALSQFIARGRSISASNVRVHKGAIPHSNLYDATNGSEECAYSPDDTNGPNAVDLHATNDHPEFPSSNSCLQSESVSTHKSPHNDGGSNQHSIAFIMENLCSYMQRFAGHNGFSDTMPSHIDVQRRCEETKYARNIARFRHMELVTSSHDVNRHLVEILSSLGLVILTGNTKAGSTSVTTTEGSMCLELCGLQFPHPIYKHRVVEALAYEDDPEVPNEWIQYAITASF</sequence>
<dbReference type="Proteomes" id="UP001195914">
    <property type="component" value="Unassembled WGS sequence"/>
</dbReference>
<feature type="region of interest" description="Disordered" evidence="1">
    <location>
        <begin position="201"/>
        <end position="248"/>
    </location>
</feature>
<gene>
    <name evidence="2" type="ORF">X943_000325</name>
</gene>
<reference evidence="2" key="2">
    <citation type="submission" date="2021-05" db="EMBL/GenBank/DDBJ databases">
        <authorList>
            <person name="Pain A."/>
        </authorList>
    </citation>
    <scope>NUCLEOTIDE SEQUENCE</scope>
    <source>
        <strain evidence="2">1802A</strain>
    </source>
</reference>
<keyword evidence="3" id="KW-1185">Reference proteome</keyword>
<evidence type="ECO:0000256" key="1">
    <source>
        <dbReference type="SAM" id="MobiDB-lite"/>
    </source>
</evidence>
<protein>
    <submittedName>
        <fullName evidence="2">Uncharacterized protein</fullName>
    </submittedName>
</protein>
<name>A0AAD9LL88_BABDI</name>